<feature type="non-terminal residue" evidence="2">
    <location>
        <position position="1"/>
    </location>
</feature>
<protein>
    <submittedName>
        <fullName evidence="2">Uncharacterized protein</fullName>
    </submittedName>
</protein>
<dbReference type="EMBL" id="CADCVP010000305">
    <property type="protein sequence ID" value="CAA9516104.1"/>
    <property type="molecule type" value="Genomic_DNA"/>
</dbReference>
<evidence type="ECO:0000256" key="1">
    <source>
        <dbReference type="SAM" id="MobiDB-lite"/>
    </source>
</evidence>
<sequence>CPSPPSPTSSPQPRSCTAPCRP</sequence>
<proteinExistence type="predicted"/>
<gene>
    <name evidence="2" type="ORF">AVDCRST_MAG69-2769</name>
</gene>
<reference evidence="2" key="1">
    <citation type="submission" date="2020-02" db="EMBL/GenBank/DDBJ databases">
        <authorList>
            <person name="Meier V. D."/>
        </authorList>
    </citation>
    <scope>NUCLEOTIDE SEQUENCE</scope>
    <source>
        <strain evidence="2">AVDCRST_MAG69</strain>
    </source>
</reference>
<feature type="compositionally biased region" description="Pro residues" evidence="1">
    <location>
        <begin position="1"/>
        <end position="10"/>
    </location>
</feature>
<accession>A0A6J4T8P2</accession>
<feature type="region of interest" description="Disordered" evidence="1">
    <location>
        <begin position="1"/>
        <end position="22"/>
    </location>
</feature>
<evidence type="ECO:0000313" key="2">
    <source>
        <dbReference type="EMBL" id="CAA9516104.1"/>
    </source>
</evidence>
<organism evidence="2">
    <name type="scientific">uncultured Solirubrobacteraceae bacterium</name>
    <dbReference type="NCBI Taxonomy" id="1162706"/>
    <lineage>
        <taxon>Bacteria</taxon>
        <taxon>Bacillati</taxon>
        <taxon>Actinomycetota</taxon>
        <taxon>Thermoleophilia</taxon>
        <taxon>Solirubrobacterales</taxon>
        <taxon>Solirubrobacteraceae</taxon>
        <taxon>environmental samples</taxon>
    </lineage>
</organism>
<feature type="non-terminal residue" evidence="2">
    <location>
        <position position="22"/>
    </location>
</feature>
<dbReference type="AlphaFoldDB" id="A0A6J4T8P2"/>
<name>A0A6J4T8P2_9ACTN</name>